<protein>
    <submittedName>
        <fullName evidence="1">Uncharacterized protein</fullName>
    </submittedName>
</protein>
<dbReference type="Proteomes" id="UP000030748">
    <property type="component" value="Unassembled WGS sequence"/>
</dbReference>
<keyword evidence="2" id="KW-1185">Reference proteome</keyword>
<dbReference type="AlphaFoldDB" id="A0A022RFD7"/>
<name>A0A022RFD7_ERYGU</name>
<gene>
    <name evidence="1" type="ORF">MIMGU_mgv1a018999mg</name>
</gene>
<organism evidence="1 2">
    <name type="scientific">Erythranthe guttata</name>
    <name type="common">Yellow monkey flower</name>
    <name type="synonym">Mimulus guttatus</name>
    <dbReference type="NCBI Taxonomy" id="4155"/>
    <lineage>
        <taxon>Eukaryota</taxon>
        <taxon>Viridiplantae</taxon>
        <taxon>Streptophyta</taxon>
        <taxon>Embryophyta</taxon>
        <taxon>Tracheophyta</taxon>
        <taxon>Spermatophyta</taxon>
        <taxon>Magnoliopsida</taxon>
        <taxon>eudicotyledons</taxon>
        <taxon>Gunneridae</taxon>
        <taxon>Pentapetalae</taxon>
        <taxon>asterids</taxon>
        <taxon>lamiids</taxon>
        <taxon>Lamiales</taxon>
        <taxon>Phrymaceae</taxon>
        <taxon>Erythranthe</taxon>
    </lineage>
</organism>
<accession>A0A022RFD7</accession>
<evidence type="ECO:0000313" key="1">
    <source>
        <dbReference type="EMBL" id="EYU38448.1"/>
    </source>
</evidence>
<reference evidence="1 2" key="1">
    <citation type="journal article" date="2013" name="Proc. Natl. Acad. Sci. U.S.A.">
        <title>Fine-scale variation in meiotic recombination in Mimulus inferred from population shotgun sequencing.</title>
        <authorList>
            <person name="Hellsten U."/>
            <person name="Wright K.M."/>
            <person name="Jenkins J."/>
            <person name="Shu S."/>
            <person name="Yuan Y."/>
            <person name="Wessler S.R."/>
            <person name="Schmutz J."/>
            <person name="Willis J.H."/>
            <person name="Rokhsar D.S."/>
        </authorList>
    </citation>
    <scope>NUCLEOTIDE SEQUENCE [LARGE SCALE GENOMIC DNA]</scope>
    <source>
        <strain evidence="2">cv. DUN x IM62</strain>
    </source>
</reference>
<dbReference type="EMBL" id="KI630480">
    <property type="protein sequence ID" value="EYU38448.1"/>
    <property type="molecule type" value="Genomic_DNA"/>
</dbReference>
<evidence type="ECO:0000313" key="2">
    <source>
        <dbReference type="Proteomes" id="UP000030748"/>
    </source>
</evidence>
<sequence>LNGPFPSNQTNKEGHPVEFLHFHVYNSIHPITNYYIRMNLIRNMNHKRKYLVNQSQEYQQLYLLSKEESFRPFVPLHSNFIK</sequence>
<proteinExistence type="predicted"/>
<feature type="non-terminal residue" evidence="1">
    <location>
        <position position="1"/>
    </location>
</feature>